<dbReference type="SUPFAM" id="SSF50494">
    <property type="entry name" value="Trypsin-like serine proteases"/>
    <property type="match status" value="1"/>
</dbReference>
<dbReference type="Pfam" id="PF00089">
    <property type="entry name" value="Trypsin"/>
    <property type="match status" value="1"/>
</dbReference>
<dbReference type="InterPro" id="IPR033116">
    <property type="entry name" value="TRYPSIN_SER"/>
</dbReference>
<dbReference type="RefSeq" id="WP_284589222.1">
    <property type="nucleotide sequence ID" value="NZ_JASNUC010000014.1"/>
</dbReference>
<dbReference type="GO" id="GO:0006508">
    <property type="term" value="P:proteolysis"/>
    <property type="evidence" value="ECO:0007669"/>
    <property type="project" value="UniProtKB-KW"/>
</dbReference>
<comment type="similarity">
    <text evidence="1">Belongs to the peptidase S1 family.</text>
</comment>
<feature type="compositionally biased region" description="Pro residues" evidence="3">
    <location>
        <begin position="276"/>
        <end position="294"/>
    </location>
</feature>
<evidence type="ECO:0000256" key="3">
    <source>
        <dbReference type="SAM" id="MobiDB-lite"/>
    </source>
</evidence>
<feature type="chain" id="PRO_5042922467" evidence="4">
    <location>
        <begin position="24"/>
        <end position="313"/>
    </location>
</feature>
<dbReference type="PANTHER" id="PTHR24276">
    <property type="entry name" value="POLYSERASE-RELATED"/>
    <property type="match status" value="1"/>
</dbReference>
<organism evidence="6 7">
    <name type="scientific">Corynebacterium pseudodiphtheriticum</name>
    <dbReference type="NCBI Taxonomy" id="37637"/>
    <lineage>
        <taxon>Bacteria</taxon>
        <taxon>Bacillati</taxon>
        <taxon>Actinomycetota</taxon>
        <taxon>Actinomycetes</taxon>
        <taxon>Mycobacteriales</taxon>
        <taxon>Corynebacteriaceae</taxon>
        <taxon>Corynebacterium</taxon>
    </lineage>
</organism>
<name>A0AAP4BSG9_9CORY</name>
<protein>
    <submittedName>
        <fullName evidence="6">Trypsin-like serine protease</fullName>
        <ecNumber evidence="6">3.4.21.-</ecNumber>
    </submittedName>
</protein>
<dbReference type="PROSITE" id="PS50240">
    <property type="entry name" value="TRYPSIN_DOM"/>
    <property type="match status" value="1"/>
</dbReference>
<dbReference type="EMBL" id="JASNVH010000015">
    <property type="protein sequence ID" value="MDK4307720.1"/>
    <property type="molecule type" value="Genomic_DNA"/>
</dbReference>
<reference evidence="6" key="1">
    <citation type="submission" date="2023-05" db="EMBL/GenBank/DDBJ databases">
        <title>Metabolic capabilities are highly conserved among human nasal-associated Corynebacterium species in pangenomic analyses.</title>
        <authorList>
            <person name="Tran T.H."/>
            <person name="Roberts A.Q."/>
            <person name="Escapa I.F."/>
            <person name="Gao W."/>
            <person name="Conlan S."/>
            <person name="Kong H."/>
            <person name="Segre J.A."/>
            <person name="Kelly M.S."/>
            <person name="Lemon K.P."/>
        </authorList>
    </citation>
    <scope>NUCLEOTIDE SEQUENCE</scope>
    <source>
        <strain evidence="6">KPL2773</strain>
    </source>
</reference>
<dbReference type="GO" id="GO:0004252">
    <property type="term" value="F:serine-type endopeptidase activity"/>
    <property type="evidence" value="ECO:0007669"/>
    <property type="project" value="InterPro"/>
</dbReference>
<evidence type="ECO:0000259" key="5">
    <source>
        <dbReference type="PROSITE" id="PS50240"/>
    </source>
</evidence>
<dbReference type="EC" id="3.4.21.-" evidence="6"/>
<dbReference type="PANTHER" id="PTHR24276:SF98">
    <property type="entry name" value="FI18310P1-RELATED"/>
    <property type="match status" value="1"/>
</dbReference>
<dbReference type="InterPro" id="IPR043504">
    <property type="entry name" value="Peptidase_S1_PA_chymotrypsin"/>
</dbReference>
<evidence type="ECO:0000313" key="6">
    <source>
        <dbReference type="EMBL" id="MDK4307720.1"/>
    </source>
</evidence>
<accession>A0AAP4BSG9</accession>
<keyword evidence="6" id="KW-0378">Hydrolase</keyword>
<dbReference type="AlphaFoldDB" id="A0AAP4BSG9"/>
<evidence type="ECO:0000256" key="2">
    <source>
        <dbReference type="ARBA" id="ARBA00023157"/>
    </source>
</evidence>
<dbReference type="InterPro" id="IPR009003">
    <property type="entry name" value="Peptidase_S1_PA"/>
</dbReference>
<proteinExistence type="inferred from homology"/>
<dbReference type="SMART" id="SM00020">
    <property type="entry name" value="Tryp_SPc"/>
    <property type="match status" value="1"/>
</dbReference>
<dbReference type="InterPro" id="IPR050430">
    <property type="entry name" value="Peptidase_S1"/>
</dbReference>
<dbReference type="Gene3D" id="2.40.10.10">
    <property type="entry name" value="Trypsin-like serine proteases"/>
    <property type="match status" value="1"/>
</dbReference>
<comment type="caution">
    <text evidence="6">The sequence shown here is derived from an EMBL/GenBank/DDBJ whole genome shotgun (WGS) entry which is preliminary data.</text>
</comment>
<feature type="region of interest" description="Disordered" evidence="3">
    <location>
        <begin position="231"/>
        <end position="313"/>
    </location>
</feature>
<dbReference type="InterPro" id="IPR001254">
    <property type="entry name" value="Trypsin_dom"/>
</dbReference>
<keyword evidence="6" id="KW-0645">Protease</keyword>
<dbReference type="PRINTS" id="PR00722">
    <property type="entry name" value="CHYMOTRYPSIN"/>
</dbReference>
<keyword evidence="4" id="KW-0732">Signal</keyword>
<dbReference type="PROSITE" id="PS00135">
    <property type="entry name" value="TRYPSIN_SER"/>
    <property type="match status" value="1"/>
</dbReference>
<gene>
    <name evidence="6" type="ORF">QPX42_09240</name>
</gene>
<dbReference type="InterPro" id="IPR001314">
    <property type="entry name" value="Peptidase_S1A"/>
</dbReference>
<sequence length="313" mass="32169">MRKIVALAAASLLGIAGTSGVLGAGSAAALTNGTSVSPEDDTAAGVVQVASCTGTVVAPQWVLTAQHCVEVPNLQRSVYVGITREQQHREENRFTSDYAVWAPHGDVALVHVTNALPQRLIREVRHTPVSFGEQGRVYGWGAGTGETLQYARAAVGKTSSGVRPQESQHDAFLVQYLDEATAGRGDSGGPLFVDGEVAGVTSFKAPQGGGRYSLFASLHGLGDWIAQTTAAPAQPSTNETPSEAEAKRPDTTAPDNHQGAAHQNGPVSKPEQPNTEPAPPVAKPKNPQPLPPRGPLATPGGGAGGSSLGLSSS</sequence>
<feature type="domain" description="Peptidase S1" evidence="5">
    <location>
        <begin position="30"/>
        <end position="230"/>
    </location>
</feature>
<dbReference type="Proteomes" id="UP001224412">
    <property type="component" value="Unassembled WGS sequence"/>
</dbReference>
<evidence type="ECO:0000313" key="7">
    <source>
        <dbReference type="Proteomes" id="UP001224412"/>
    </source>
</evidence>
<feature type="signal peptide" evidence="4">
    <location>
        <begin position="1"/>
        <end position="23"/>
    </location>
</feature>
<keyword evidence="2" id="KW-1015">Disulfide bond</keyword>
<evidence type="ECO:0000256" key="1">
    <source>
        <dbReference type="ARBA" id="ARBA00007664"/>
    </source>
</evidence>
<evidence type="ECO:0000256" key="4">
    <source>
        <dbReference type="SAM" id="SignalP"/>
    </source>
</evidence>